<evidence type="ECO:0000256" key="1">
    <source>
        <dbReference type="ARBA" id="ARBA00010587"/>
    </source>
</evidence>
<evidence type="ECO:0000313" key="5">
    <source>
        <dbReference type="EMBL" id="MPN45230.1"/>
    </source>
</evidence>
<dbReference type="AlphaFoldDB" id="A0A645I244"/>
<dbReference type="PANTHER" id="PTHR37164">
    <property type="entry name" value="BACTERIOHEMERYTHRIN"/>
    <property type="match status" value="1"/>
</dbReference>
<proteinExistence type="inferred from homology"/>
<dbReference type="NCBIfam" id="NF033749">
    <property type="entry name" value="bact_hemeryth"/>
    <property type="match status" value="1"/>
</dbReference>
<dbReference type="InterPro" id="IPR012312">
    <property type="entry name" value="Hemerythrin-like"/>
</dbReference>
<sequence>MPWTQDLSVGVELIDDQHKMCFEKAEALFEAGKNHQAKEYIGELLDFLSDYTKKHFADEEKYMLSIQYPGYAEQKKEHEAFIAQLDKLKTNYEASGGSLMVILNANQMVVTWLTRHIGTLDKKIGQFARQKQA</sequence>
<organism evidence="5">
    <name type="scientific">bioreactor metagenome</name>
    <dbReference type="NCBI Taxonomy" id="1076179"/>
    <lineage>
        <taxon>unclassified sequences</taxon>
        <taxon>metagenomes</taxon>
        <taxon>ecological metagenomes</taxon>
    </lineage>
</organism>
<comment type="caution">
    <text evidence="5">The sequence shown here is derived from an EMBL/GenBank/DDBJ whole genome shotgun (WGS) entry which is preliminary data.</text>
</comment>
<dbReference type="Pfam" id="PF01814">
    <property type="entry name" value="Hemerythrin"/>
    <property type="match status" value="1"/>
</dbReference>
<dbReference type="SUPFAM" id="SSF47188">
    <property type="entry name" value="Hemerythrin-like"/>
    <property type="match status" value="1"/>
</dbReference>
<dbReference type="InterPro" id="IPR035938">
    <property type="entry name" value="Hemerythrin-like_sf"/>
</dbReference>
<protein>
    <submittedName>
        <fullName evidence="5">Bacteriohemerythrin</fullName>
    </submittedName>
</protein>
<evidence type="ECO:0000259" key="4">
    <source>
        <dbReference type="Pfam" id="PF01814"/>
    </source>
</evidence>
<dbReference type="InterPro" id="IPR050669">
    <property type="entry name" value="Hemerythrin"/>
</dbReference>
<dbReference type="CDD" id="cd12107">
    <property type="entry name" value="Hemerythrin"/>
    <property type="match status" value="1"/>
</dbReference>
<comment type="similarity">
    <text evidence="1">Belongs to the hemerythrin family.</text>
</comment>
<name>A0A645I244_9ZZZZ</name>
<dbReference type="InterPro" id="IPR012827">
    <property type="entry name" value="Hemerythrin_metal-bd"/>
</dbReference>
<dbReference type="Gene3D" id="1.20.120.50">
    <property type="entry name" value="Hemerythrin-like"/>
    <property type="match status" value="1"/>
</dbReference>
<evidence type="ECO:0000256" key="2">
    <source>
        <dbReference type="ARBA" id="ARBA00022723"/>
    </source>
</evidence>
<dbReference type="PANTHER" id="PTHR37164:SF1">
    <property type="entry name" value="BACTERIOHEMERYTHRIN"/>
    <property type="match status" value="1"/>
</dbReference>
<accession>A0A645I244</accession>
<dbReference type="EMBL" id="VSSQ01104960">
    <property type="protein sequence ID" value="MPN45230.1"/>
    <property type="molecule type" value="Genomic_DNA"/>
</dbReference>
<feature type="domain" description="Hemerythrin-like" evidence="4">
    <location>
        <begin position="10"/>
        <end position="124"/>
    </location>
</feature>
<evidence type="ECO:0000256" key="3">
    <source>
        <dbReference type="ARBA" id="ARBA00023004"/>
    </source>
</evidence>
<keyword evidence="3" id="KW-0408">Iron</keyword>
<reference evidence="5" key="1">
    <citation type="submission" date="2019-08" db="EMBL/GenBank/DDBJ databases">
        <authorList>
            <person name="Kucharzyk K."/>
            <person name="Murdoch R.W."/>
            <person name="Higgins S."/>
            <person name="Loffler F."/>
        </authorList>
    </citation>
    <scope>NUCLEOTIDE SEQUENCE</scope>
</reference>
<dbReference type="NCBIfam" id="TIGR02481">
    <property type="entry name" value="hemeryth_dom"/>
    <property type="match status" value="1"/>
</dbReference>
<dbReference type="GO" id="GO:0046872">
    <property type="term" value="F:metal ion binding"/>
    <property type="evidence" value="ECO:0007669"/>
    <property type="project" value="UniProtKB-KW"/>
</dbReference>
<gene>
    <name evidence="5" type="ORF">SDC9_192797</name>
</gene>
<keyword evidence="2" id="KW-0479">Metal-binding</keyword>